<dbReference type="Proteomes" id="UP000006729">
    <property type="component" value="Chromosome 4"/>
</dbReference>
<keyword evidence="1" id="KW-0812">Transmembrane</keyword>
<feature type="transmembrane region" description="Helical" evidence="1">
    <location>
        <begin position="15"/>
        <end position="35"/>
    </location>
</feature>
<protein>
    <submittedName>
        <fullName evidence="2">Uncharacterized protein</fullName>
    </submittedName>
</protein>
<gene>
    <name evidence="2" type="ORF">POPTR_004G087200</name>
</gene>
<proteinExistence type="predicted"/>
<evidence type="ECO:0000256" key="1">
    <source>
        <dbReference type="SAM" id="Phobius"/>
    </source>
</evidence>
<dbReference type="InParanoid" id="A0A2K2ARV2"/>
<evidence type="ECO:0000313" key="2">
    <source>
        <dbReference type="EMBL" id="PNT40257.1"/>
    </source>
</evidence>
<keyword evidence="3" id="KW-1185">Reference proteome</keyword>
<organism evidence="2 3">
    <name type="scientific">Populus trichocarpa</name>
    <name type="common">Western balsam poplar</name>
    <name type="synonym">Populus balsamifera subsp. trichocarpa</name>
    <dbReference type="NCBI Taxonomy" id="3694"/>
    <lineage>
        <taxon>Eukaryota</taxon>
        <taxon>Viridiplantae</taxon>
        <taxon>Streptophyta</taxon>
        <taxon>Embryophyta</taxon>
        <taxon>Tracheophyta</taxon>
        <taxon>Spermatophyta</taxon>
        <taxon>Magnoliopsida</taxon>
        <taxon>eudicotyledons</taxon>
        <taxon>Gunneridae</taxon>
        <taxon>Pentapetalae</taxon>
        <taxon>rosids</taxon>
        <taxon>fabids</taxon>
        <taxon>Malpighiales</taxon>
        <taxon>Salicaceae</taxon>
        <taxon>Saliceae</taxon>
        <taxon>Populus</taxon>
    </lineage>
</organism>
<dbReference type="EMBL" id="CM009293">
    <property type="protein sequence ID" value="PNT40257.1"/>
    <property type="molecule type" value="Genomic_DNA"/>
</dbReference>
<keyword evidence="1" id="KW-1133">Transmembrane helix</keyword>
<accession>A0A2K2ARV2</accession>
<keyword evidence="1" id="KW-0472">Membrane</keyword>
<evidence type="ECO:0000313" key="3">
    <source>
        <dbReference type="Proteomes" id="UP000006729"/>
    </source>
</evidence>
<name>A0A2K2ARV2_POPTR</name>
<sequence>MFFNNFINDTFFKEFYFPFLIIFFLLIFVSSLSILKLEINYWYCPEFDSSFQWSHRLPPILHLTLTFYQIDFPLLNEMC</sequence>
<reference evidence="2 3" key="1">
    <citation type="journal article" date="2006" name="Science">
        <title>The genome of black cottonwood, Populus trichocarpa (Torr. &amp; Gray).</title>
        <authorList>
            <person name="Tuskan G.A."/>
            <person name="Difazio S."/>
            <person name="Jansson S."/>
            <person name="Bohlmann J."/>
            <person name="Grigoriev I."/>
            <person name="Hellsten U."/>
            <person name="Putnam N."/>
            <person name="Ralph S."/>
            <person name="Rombauts S."/>
            <person name="Salamov A."/>
            <person name="Schein J."/>
            <person name="Sterck L."/>
            <person name="Aerts A."/>
            <person name="Bhalerao R.R."/>
            <person name="Bhalerao R.P."/>
            <person name="Blaudez D."/>
            <person name="Boerjan W."/>
            <person name="Brun A."/>
            <person name="Brunner A."/>
            <person name="Busov V."/>
            <person name="Campbell M."/>
            <person name="Carlson J."/>
            <person name="Chalot M."/>
            <person name="Chapman J."/>
            <person name="Chen G.L."/>
            <person name="Cooper D."/>
            <person name="Coutinho P.M."/>
            <person name="Couturier J."/>
            <person name="Covert S."/>
            <person name="Cronk Q."/>
            <person name="Cunningham R."/>
            <person name="Davis J."/>
            <person name="Degroeve S."/>
            <person name="Dejardin A."/>
            <person name="Depamphilis C."/>
            <person name="Detter J."/>
            <person name="Dirks B."/>
            <person name="Dubchak I."/>
            <person name="Duplessis S."/>
            <person name="Ehlting J."/>
            <person name="Ellis B."/>
            <person name="Gendler K."/>
            <person name="Goodstein D."/>
            <person name="Gribskov M."/>
            <person name="Grimwood J."/>
            <person name="Groover A."/>
            <person name="Gunter L."/>
            <person name="Hamberger B."/>
            <person name="Heinze B."/>
            <person name="Helariutta Y."/>
            <person name="Henrissat B."/>
            <person name="Holligan D."/>
            <person name="Holt R."/>
            <person name="Huang W."/>
            <person name="Islam-Faridi N."/>
            <person name="Jones S."/>
            <person name="Jones-Rhoades M."/>
            <person name="Jorgensen R."/>
            <person name="Joshi C."/>
            <person name="Kangasjarvi J."/>
            <person name="Karlsson J."/>
            <person name="Kelleher C."/>
            <person name="Kirkpatrick R."/>
            <person name="Kirst M."/>
            <person name="Kohler A."/>
            <person name="Kalluri U."/>
            <person name="Larimer F."/>
            <person name="Leebens-Mack J."/>
            <person name="Leple J.C."/>
            <person name="Locascio P."/>
            <person name="Lou Y."/>
            <person name="Lucas S."/>
            <person name="Martin F."/>
            <person name="Montanini B."/>
            <person name="Napoli C."/>
            <person name="Nelson D.R."/>
            <person name="Nelson C."/>
            <person name="Nieminen K."/>
            <person name="Nilsson O."/>
            <person name="Pereda V."/>
            <person name="Peter G."/>
            <person name="Philippe R."/>
            <person name="Pilate G."/>
            <person name="Poliakov A."/>
            <person name="Razumovskaya J."/>
            <person name="Richardson P."/>
            <person name="Rinaldi C."/>
            <person name="Ritland K."/>
            <person name="Rouze P."/>
            <person name="Ryaboy D."/>
            <person name="Schmutz J."/>
            <person name="Schrader J."/>
            <person name="Segerman B."/>
            <person name="Shin H."/>
            <person name="Siddiqui A."/>
            <person name="Sterky F."/>
            <person name="Terry A."/>
            <person name="Tsai C.J."/>
            <person name="Uberbacher E."/>
            <person name="Unneberg P."/>
            <person name="Vahala J."/>
            <person name="Wall K."/>
            <person name="Wessler S."/>
            <person name="Yang G."/>
            <person name="Yin T."/>
            <person name="Douglas C."/>
            <person name="Marra M."/>
            <person name="Sandberg G."/>
            <person name="Van de Peer Y."/>
            <person name="Rokhsar D."/>
        </authorList>
    </citation>
    <scope>NUCLEOTIDE SEQUENCE [LARGE SCALE GENOMIC DNA]</scope>
    <source>
        <strain evidence="3">cv. Nisqually</strain>
    </source>
</reference>
<dbReference type="AlphaFoldDB" id="A0A2K2ARV2"/>